<dbReference type="AlphaFoldDB" id="A0A3A3YS95"/>
<feature type="transmembrane region" description="Helical" evidence="7">
    <location>
        <begin position="366"/>
        <end position="383"/>
    </location>
</feature>
<evidence type="ECO:0000259" key="8">
    <source>
        <dbReference type="Pfam" id="PF02687"/>
    </source>
</evidence>
<evidence type="ECO:0000256" key="7">
    <source>
        <dbReference type="SAM" id="Phobius"/>
    </source>
</evidence>
<proteinExistence type="inferred from homology"/>
<dbReference type="InterPro" id="IPR050250">
    <property type="entry name" value="Macrolide_Exporter_MacB"/>
</dbReference>
<feature type="domain" description="MacB-like periplasmic core" evidence="9">
    <location>
        <begin position="17"/>
        <end position="238"/>
    </location>
</feature>
<comment type="similarity">
    <text evidence="6">Belongs to the ABC-4 integral membrane protein family.</text>
</comment>
<dbReference type="InterPro" id="IPR003838">
    <property type="entry name" value="ABC3_permease_C"/>
</dbReference>
<dbReference type="GO" id="GO:0005886">
    <property type="term" value="C:plasma membrane"/>
    <property type="evidence" value="ECO:0007669"/>
    <property type="project" value="UniProtKB-SubCell"/>
</dbReference>
<feature type="transmembrane region" description="Helical" evidence="7">
    <location>
        <begin position="806"/>
        <end position="830"/>
    </location>
</feature>
<dbReference type="OrthoDB" id="9780560at2"/>
<gene>
    <name evidence="10" type="ORF">D5H78_17460</name>
</gene>
<feature type="domain" description="MacB-like periplasmic core" evidence="9">
    <location>
        <begin position="494"/>
        <end position="690"/>
    </location>
</feature>
<dbReference type="InterPro" id="IPR025857">
    <property type="entry name" value="MacB_PCD"/>
</dbReference>
<feature type="domain" description="ABC3 transporter permease C-terminal" evidence="8">
    <location>
        <begin position="723"/>
        <end position="839"/>
    </location>
</feature>
<feature type="transmembrane region" description="Helical" evidence="7">
    <location>
        <begin position="269"/>
        <end position="295"/>
    </location>
</feature>
<dbReference type="PANTHER" id="PTHR30572">
    <property type="entry name" value="MEMBRANE COMPONENT OF TRANSPORTER-RELATED"/>
    <property type="match status" value="1"/>
</dbReference>
<evidence type="ECO:0000256" key="5">
    <source>
        <dbReference type="ARBA" id="ARBA00023136"/>
    </source>
</evidence>
<sequence length="847" mass="86784">MLRASLRSLLAHKLRLALSAVAVVLGVAFVAGSLVFTSTLSRTFTDLFENIAADVTVTRATSFDQTVVTSSTAGPETGVPEAVLDDVRAVDGVATAVGDVQTDGVFVVDAQGDAVGGTGAPGLGINWDETPGVTVTTLTEGRGPQGPGEIAVDTQTADRADLAVGDRVRLITPAGPREEQLVGVFRFGESGGLAGASLVAFDTATAQSLTGAEGFYSSISVDAEDGVGEEELRDAVAAALPDGFEAKTATEITDEGADALEQSLSFINVFLLVFAGIALFVGSFIILNTFSMIVAQRTRELALLRAVGASRAQVTRSVLVEALAVGLLGAVLGLGVGVGLAALLRWVFGRVGLQLDGDLVVEPSTVVWSFVVGVGVTLLAAYVPARRAARVPPVAAMRDDVAMPERSLRVRLVVGGVLAALGAAALLGGLATDDGSTAAQLVGAGALLLVVGAIALSPVLSRPALRVLGGWYPRAFGAVGRIATENARRNPRRTAATASALMIGLALVASMSVLGASANASVDRLVDEAFGADYVVSNAVATPFSAELAASAREVEGVEAVYEQRFGQAQVDGGTIGLTGIDPGAIGTALTTEFVAGSAAGLEEGGVLLDEGTAESRGLGVGDVVALTPPYGDGRDLEVLGVFTENAGLGEFTVSLSTFDALGYSRQDNFVYVLAEPGADPAAVRAGLDAVVADYPVVDLADQTEFKEDQRAQIDQLLTIIYALLALAVVIAVLGIVNTLALSVIERTREIGLLRAVGMSRRQLRRMVRLESVVIALYGAALGIVLGLVFGISLQRALAGQGIEVLSVPVVTLLLFLVVAAVVGVLAAVWPARRAAKLDVLQAITTT</sequence>
<keyword evidence="11" id="KW-1185">Reference proteome</keyword>
<feature type="transmembrane region" description="Helical" evidence="7">
    <location>
        <begin position="720"/>
        <end position="745"/>
    </location>
</feature>
<evidence type="ECO:0000256" key="4">
    <source>
        <dbReference type="ARBA" id="ARBA00022989"/>
    </source>
</evidence>
<feature type="transmembrane region" description="Helical" evidence="7">
    <location>
        <begin position="318"/>
        <end position="346"/>
    </location>
</feature>
<feature type="transmembrane region" description="Helical" evidence="7">
    <location>
        <begin position="412"/>
        <end position="431"/>
    </location>
</feature>
<keyword evidence="3 7" id="KW-0812">Transmembrane</keyword>
<dbReference type="Pfam" id="PF02687">
    <property type="entry name" value="FtsX"/>
    <property type="match status" value="2"/>
</dbReference>
<feature type="transmembrane region" description="Helical" evidence="7">
    <location>
        <begin position="770"/>
        <end position="794"/>
    </location>
</feature>
<evidence type="ECO:0000256" key="3">
    <source>
        <dbReference type="ARBA" id="ARBA00022692"/>
    </source>
</evidence>
<keyword evidence="2" id="KW-1003">Cell membrane</keyword>
<feature type="transmembrane region" description="Helical" evidence="7">
    <location>
        <begin position="495"/>
        <end position="516"/>
    </location>
</feature>
<evidence type="ECO:0000256" key="1">
    <source>
        <dbReference type="ARBA" id="ARBA00004651"/>
    </source>
</evidence>
<comment type="subcellular location">
    <subcellularLocation>
        <location evidence="1">Cell membrane</location>
        <topology evidence="1">Multi-pass membrane protein</topology>
    </subcellularLocation>
</comment>
<keyword evidence="4 7" id="KW-1133">Transmembrane helix</keyword>
<dbReference type="PANTHER" id="PTHR30572:SF4">
    <property type="entry name" value="ABC TRANSPORTER PERMEASE YTRF"/>
    <property type="match status" value="1"/>
</dbReference>
<keyword evidence="5 7" id="KW-0472">Membrane</keyword>
<organism evidence="10 11">
    <name type="scientific">Vallicoccus soli</name>
    <dbReference type="NCBI Taxonomy" id="2339232"/>
    <lineage>
        <taxon>Bacteria</taxon>
        <taxon>Bacillati</taxon>
        <taxon>Actinomycetota</taxon>
        <taxon>Actinomycetes</taxon>
        <taxon>Motilibacterales</taxon>
        <taxon>Vallicoccaceae</taxon>
        <taxon>Vallicoccus</taxon>
    </lineage>
</organism>
<accession>A0A3A3YS95</accession>
<feature type="domain" description="ABC3 transporter permease C-terminal" evidence="8">
    <location>
        <begin position="273"/>
        <end position="393"/>
    </location>
</feature>
<evidence type="ECO:0000313" key="10">
    <source>
        <dbReference type="EMBL" id="RJK93184.1"/>
    </source>
</evidence>
<protein>
    <submittedName>
        <fullName evidence="10">FtsX-like permease family protein</fullName>
    </submittedName>
</protein>
<dbReference type="RefSeq" id="WP_119951776.1">
    <property type="nucleotide sequence ID" value="NZ_QZEZ01000010.1"/>
</dbReference>
<reference evidence="10 11" key="1">
    <citation type="submission" date="2018-09" db="EMBL/GenBank/DDBJ databases">
        <title>YIM 75000 draft genome.</title>
        <authorList>
            <person name="Tang S."/>
            <person name="Feng Y."/>
        </authorList>
    </citation>
    <scope>NUCLEOTIDE SEQUENCE [LARGE SCALE GENOMIC DNA]</scope>
    <source>
        <strain evidence="10 11">YIM 75000</strain>
    </source>
</reference>
<dbReference type="EMBL" id="QZEZ01000010">
    <property type="protein sequence ID" value="RJK93184.1"/>
    <property type="molecule type" value="Genomic_DNA"/>
</dbReference>
<evidence type="ECO:0000313" key="11">
    <source>
        <dbReference type="Proteomes" id="UP000265614"/>
    </source>
</evidence>
<dbReference type="Proteomes" id="UP000265614">
    <property type="component" value="Unassembled WGS sequence"/>
</dbReference>
<dbReference type="Pfam" id="PF12704">
    <property type="entry name" value="MacB_PCD"/>
    <property type="match status" value="2"/>
</dbReference>
<evidence type="ECO:0000259" key="9">
    <source>
        <dbReference type="Pfam" id="PF12704"/>
    </source>
</evidence>
<evidence type="ECO:0000256" key="6">
    <source>
        <dbReference type="ARBA" id="ARBA00038076"/>
    </source>
</evidence>
<comment type="caution">
    <text evidence="10">The sequence shown here is derived from an EMBL/GenBank/DDBJ whole genome shotgun (WGS) entry which is preliminary data.</text>
</comment>
<dbReference type="GO" id="GO:0022857">
    <property type="term" value="F:transmembrane transporter activity"/>
    <property type="evidence" value="ECO:0007669"/>
    <property type="project" value="TreeGrafter"/>
</dbReference>
<feature type="transmembrane region" description="Helical" evidence="7">
    <location>
        <begin position="437"/>
        <end position="456"/>
    </location>
</feature>
<evidence type="ECO:0000256" key="2">
    <source>
        <dbReference type="ARBA" id="ARBA00022475"/>
    </source>
</evidence>
<name>A0A3A3YS95_9ACTN</name>